<accession>A0A090K2K0</accession>
<dbReference type="AlphaFoldDB" id="A0A090K2K0"/>
<dbReference type="InterPro" id="IPR014121">
    <property type="entry name" value="TraN_Ftype"/>
</dbReference>
<evidence type="ECO:0000256" key="1">
    <source>
        <dbReference type="SAM" id="SignalP"/>
    </source>
</evidence>
<dbReference type="OrthoDB" id="5297981at2"/>
<dbReference type="KEGG" id="awd:AWOD_p920_17"/>
<dbReference type="PATRIC" id="fig|80852.17.peg.4176"/>
<keyword evidence="3" id="KW-1185">Reference proteome</keyword>
<dbReference type="EMBL" id="LN554848">
    <property type="protein sequence ID" value="CED57943.1"/>
    <property type="molecule type" value="Genomic_DNA"/>
</dbReference>
<evidence type="ECO:0000313" key="3">
    <source>
        <dbReference type="Proteomes" id="UP000032427"/>
    </source>
</evidence>
<geneLocation type="plasmid" evidence="2 3">
    <name>pAWOD920</name>
</geneLocation>
<dbReference type="HOGENOM" id="CLU_015924_1_0_6"/>
<organism evidence="2 3">
    <name type="scientific">Aliivibrio wodanis</name>
    <dbReference type="NCBI Taxonomy" id="80852"/>
    <lineage>
        <taxon>Bacteria</taxon>
        <taxon>Pseudomonadati</taxon>
        <taxon>Pseudomonadota</taxon>
        <taxon>Gammaproteobacteria</taxon>
        <taxon>Vibrionales</taxon>
        <taxon>Vibrionaceae</taxon>
        <taxon>Aliivibrio</taxon>
    </lineage>
</organism>
<gene>
    <name evidence="2" type="primary">traN</name>
    <name evidence="2" type="ORF">AWOD_p920_17</name>
</gene>
<dbReference type="Proteomes" id="UP000032427">
    <property type="component" value="Plasmid pAWOD920"/>
</dbReference>
<feature type="signal peptide" evidence="1">
    <location>
        <begin position="1"/>
        <end position="18"/>
    </location>
</feature>
<proteinExistence type="predicted"/>
<protein>
    <submittedName>
        <fullName evidence="2">Conjugative transfer protein TraN</fullName>
    </submittedName>
</protein>
<keyword evidence="1" id="KW-0732">Signal</keyword>
<dbReference type="Pfam" id="PF06986">
    <property type="entry name" value="F_T4SS_TraN"/>
    <property type="match status" value="1"/>
</dbReference>
<feature type="chain" id="PRO_5001857849" evidence="1">
    <location>
        <begin position="19"/>
        <end position="597"/>
    </location>
</feature>
<dbReference type="NCBIfam" id="TIGR02750">
    <property type="entry name" value="TraN_Ftype"/>
    <property type="match status" value="1"/>
</dbReference>
<keyword evidence="2" id="KW-0614">Plasmid</keyword>
<sequence>MIRTLPLTLLLLSTFAVANQGDRYNKEIQNAKNAVTQSLNSSTFKSFTPNDYCADESCKAQIQNPKESAYFGNENQMVNDGTVALANDPNAKNLVDGYQERPKYTLDPNDAALQRAKGYMDDSYNITHGISSKYHDCEGGNVCSVNPTTLSCQTPTNNTLSCYQEPVANIELSEVIYSCPSGWTKQGNTCRRTLRQCRYDNRNSVTDSSSIGGQGGHGSSCGGTDYIWNGNGVSPSQYSKGAKRGSSTGNCRNTYYEICGPVPQEMPVIQSCSSGYTLSGGQCIKNIITWADNCPTMPTECSPKTPVCTEGAATKTINGVPTYLDCWKKRIDYQCELTDSCEPLLNPPESTYSFKETTTDISNCTQKTKVCGLEILGVCLSYDVSLECEKRDCENRNLVCGETSFCLDGDCYQGEGEQNENFSEAVAGLGALSAVAESFSKDTVTIFTGKGASCDKKPIGLSDCCADDGWGNDIGLTECSAEEKGLAKAKEGGLTIELGQYCAEKVLGICIRKKKSYCQFDSKMARIIQEQGKVQLGLDFGTKKDPVCTGITPEQMQHLDFSKIDFSDFYEDMEDNMELPDMNVIQDSIKDKFTDME</sequence>
<evidence type="ECO:0000313" key="2">
    <source>
        <dbReference type="EMBL" id="CED57943.1"/>
    </source>
</evidence>
<reference evidence="3" key="1">
    <citation type="submission" date="2014-09" db="EMBL/GenBank/DDBJ databases">
        <authorList>
            <person name="Hjerde E."/>
        </authorList>
    </citation>
    <scope>NUCLEOTIDE SEQUENCE [LARGE SCALE GENOMIC DNA]</scope>
    <source>
        <strain evidence="3">06/09/139</strain>
        <plasmid evidence="3">pAWOD920</plasmid>
    </source>
</reference>
<name>A0A090K2K0_9GAMM</name>
<dbReference type="GeneID" id="28543588"/>